<dbReference type="EMBL" id="BART01032765">
    <property type="protein sequence ID" value="GAH14508.1"/>
    <property type="molecule type" value="Genomic_DNA"/>
</dbReference>
<proteinExistence type="predicted"/>
<reference evidence="1" key="1">
    <citation type="journal article" date="2014" name="Front. Microbiol.">
        <title>High frequency of phylogenetically diverse reductive dehalogenase-homologous genes in deep subseafloor sedimentary metagenomes.</title>
        <authorList>
            <person name="Kawai M."/>
            <person name="Futagami T."/>
            <person name="Toyoda A."/>
            <person name="Takaki Y."/>
            <person name="Nishi S."/>
            <person name="Hori S."/>
            <person name="Arai W."/>
            <person name="Tsubouchi T."/>
            <person name="Morono Y."/>
            <person name="Uchiyama I."/>
            <person name="Ito T."/>
            <person name="Fujiyama A."/>
            <person name="Inagaki F."/>
            <person name="Takami H."/>
        </authorList>
    </citation>
    <scope>NUCLEOTIDE SEQUENCE</scope>
    <source>
        <strain evidence="1">Expedition CK06-06</strain>
    </source>
</reference>
<feature type="non-terminal residue" evidence="1">
    <location>
        <position position="1"/>
    </location>
</feature>
<comment type="caution">
    <text evidence="1">The sequence shown here is derived from an EMBL/GenBank/DDBJ whole genome shotgun (WGS) entry which is preliminary data.</text>
</comment>
<accession>X1F137</accession>
<dbReference type="SUPFAM" id="SSF49899">
    <property type="entry name" value="Concanavalin A-like lectins/glucanases"/>
    <property type="match status" value="1"/>
</dbReference>
<gene>
    <name evidence="1" type="ORF">S01H4_56532</name>
</gene>
<dbReference type="Gene3D" id="2.60.120.200">
    <property type="match status" value="1"/>
</dbReference>
<name>X1F137_9ZZZZ</name>
<organism evidence="1">
    <name type="scientific">marine sediment metagenome</name>
    <dbReference type="NCBI Taxonomy" id="412755"/>
    <lineage>
        <taxon>unclassified sequences</taxon>
        <taxon>metagenomes</taxon>
        <taxon>ecological metagenomes</taxon>
    </lineage>
</organism>
<evidence type="ECO:0008006" key="2">
    <source>
        <dbReference type="Google" id="ProtNLM"/>
    </source>
</evidence>
<sequence>FGAFGWTNNNSYVASVGSCYEFIKVSPPPPDEFANFNGTDAYIQLLPGTDQLSEPWKIEADLFIRELNNNYICSNTGNANSYLALRDNHLYWGNNRFPLSPTYPLNQWFHLKVTFDWDFAGNFVRCWIDGGIAGFEQQPNLSKSFNRLGVYTFPVPNRFGDFDMKNLTMMEGGPSSPIVRLDMPMEINACSLDPLLIKGTTFNMSLPSCP</sequence>
<dbReference type="AlphaFoldDB" id="X1F137"/>
<evidence type="ECO:0000313" key="1">
    <source>
        <dbReference type="EMBL" id="GAH14508.1"/>
    </source>
</evidence>
<protein>
    <recommendedName>
        <fullName evidence="2">LamG domain-containing protein</fullName>
    </recommendedName>
</protein>
<dbReference type="InterPro" id="IPR013320">
    <property type="entry name" value="ConA-like_dom_sf"/>
</dbReference>